<dbReference type="AlphaFoldDB" id="R7VF28"/>
<keyword evidence="3" id="KW-0067">ATP-binding</keyword>
<organism evidence="4">
    <name type="scientific">Capitella teleta</name>
    <name type="common">Polychaete worm</name>
    <dbReference type="NCBI Taxonomy" id="283909"/>
    <lineage>
        <taxon>Eukaryota</taxon>
        <taxon>Metazoa</taxon>
        <taxon>Spiralia</taxon>
        <taxon>Lophotrochozoa</taxon>
        <taxon>Annelida</taxon>
        <taxon>Polychaeta</taxon>
        <taxon>Sedentaria</taxon>
        <taxon>Scolecida</taxon>
        <taxon>Capitellidae</taxon>
        <taxon>Capitella</taxon>
    </lineage>
</organism>
<dbReference type="GO" id="GO:0005524">
    <property type="term" value="F:ATP binding"/>
    <property type="evidence" value="ECO:0007669"/>
    <property type="project" value="UniProtKB-KW"/>
</dbReference>
<dbReference type="OMA" id="PINDSAM"/>
<reference evidence="5" key="3">
    <citation type="submission" date="2015-06" db="UniProtKB">
        <authorList>
            <consortium name="EnsemblMetazoa"/>
        </authorList>
    </citation>
    <scope>IDENTIFICATION</scope>
</reference>
<dbReference type="Gene3D" id="3.30.420.40">
    <property type="match status" value="2"/>
</dbReference>
<dbReference type="PANTHER" id="PTHR14187">
    <property type="entry name" value="ALPHA KINASE/ELONGATION FACTOR 2 KINASE"/>
    <property type="match status" value="1"/>
</dbReference>
<dbReference type="HOGENOM" id="CLU_009958_5_3_1"/>
<evidence type="ECO:0000256" key="2">
    <source>
        <dbReference type="ARBA" id="ARBA00022741"/>
    </source>
</evidence>
<protein>
    <submittedName>
        <fullName evidence="4 5">Uncharacterized protein</fullName>
    </submittedName>
</protein>
<evidence type="ECO:0000256" key="3">
    <source>
        <dbReference type="ARBA" id="ARBA00022840"/>
    </source>
</evidence>
<comment type="similarity">
    <text evidence="1">Belongs to the heat shock protein 70 family.</text>
</comment>
<dbReference type="InterPro" id="IPR043129">
    <property type="entry name" value="ATPase_NBD"/>
</dbReference>
<accession>R7VF28</accession>
<dbReference type="EMBL" id="AMQN01004105">
    <property type="status" value="NOT_ANNOTATED_CDS"/>
    <property type="molecule type" value="Genomic_DNA"/>
</dbReference>
<name>R7VF28_CAPTE</name>
<dbReference type="PANTHER" id="PTHR14187:SF5">
    <property type="entry name" value="HEAT SHOCK 70 KDA PROTEIN 12A"/>
    <property type="match status" value="1"/>
</dbReference>
<dbReference type="CDD" id="cd10229">
    <property type="entry name" value="ASKHA_NBD_HSP70_HSPA12"/>
    <property type="match status" value="1"/>
</dbReference>
<evidence type="ECO:0000313" key="5">
    <source>
        <dbReference type="EnsemblMetazoa" id="CapteP210496"/>
    </source>
</evidence>
<dbReference type="InterPro" id="IPR013126">
    <property type="entry name" value="Hsp_70_fam"/>
</dbReference>
<proteinExistence type="inferred from homology"/>
<dbReference type="SUPFAM" id="SSF53067">
    <property type="entry name" value="Actin-like ATPase domain"/>
    <property type="match status" value="2"/>
</dbReference>
<keyword evidence="2" id="KW-0547">Nucleotide-binding</keyword>
<dbReference type="Gene3D" id="3.90.640.10">
    <property type="entry name" value="Actin, Chain A, domain 4"/>
    <property type="match status" value="1"/>
</dbReference>
<evidence type="ECO:0000313" key="4">
    <source>
        <dbReference type="EMBL" id="ELU17209.1"/>
    </source>
</evidence>
<dbReference type="GO" id="GO:0140662">
    <property type="term" value="F:ATP-dependent protein folding chaperone"/>
    <property type="evidence" value="ECO:0007669"/>
    <property type="project" value="InterPro"/>
</dbReference>
<dbReference type="EMBL" id="KB292627">
    <property type="protein sequence ID" value="ELU17209.1"/>
    <property type="molecule type" value="Genomic_DNA"/>
</dbReference>
<reference evidence="4 6" key="2">
    <citation type="journal article" date="2013" name="Nature">
        <title>Insights into bilaterian evolution from three spiralian genomes.</title>
        <authorList>
            <person name="Simakov O."/>
            <person name="Marletaz F."/>
            <person name="Cho S.J."/>
            <person name="Edsinger-Gonzales E."/>
            <person name="Havlak P."/>
            <person name="Hellsten U."/>
            <person name="Kuo D.H."/>
            <person name="Larsson T."/>
            <person name="Lv J."/>
            <person name="Arendt D."/>
            <person name="Savage R."/>
            <person name="Osoegawa K."/>
            <person name="de Jong P."/>
            <person name="Grimwood J."/>
            <person name="Chapman J.A."/>
            <person name="Shapiro H."/>
            <person name="Aerts A."/>
            <person name="Otillar R.P."/>
            <person name="Terry A.Y."/>
            <person name="Boore J.L."/>
            <person name="Grigoriev I.V."/>
            <person name="Lindberg D.R."/>
            <person name="Seaver E.C."/>
            <person name="Weisblat D.A."/>
            <person name="Putnam N.H."/>
            <person name="Rokhsar D.S."/>
        </authorList>
    </citation>
    <scope>NUCLEOTIDE SEQUENCE</scope>
    <source>
        <strain evidence="4 6">I ESC-2004</strain>
    </source>
</reference>
<sequence length="563" mass="63574">MASWFNCENYKLSASLDIGATSSGYAYSFRHHEENIMGVFNHKMPTAVLINKDGHFEAFGCEALERYKKLDKNELQMYSLFEKFKMQLMKTRELDRESVSFASDGKQFPLMEIFTMTFRYLKDRVLKSVERDLGEPVDLEKIRWVITVPAIWSDAAKQFMREAAAKAGMRPPVQLIIGLESEVAGLYVALKHMKRPGVEFVVMDCGGGIIDATAYKIESDQTLKQIYEASGKDLGGIKVDEAFVELLEEIVGKRVVDAFRQECPIGWLMLMSTFDHKKKTIQNQENESVNIEIPKTMYEIAKRIRGIELIDIINQSGIVGVRCNTLSLVISHNIIQRIFRNPVRGIIDHMSILLRKKALENVSVILMVGGFSESPILQAAVKEAFGSRVKVLIPGNVSLSVLYGAVAFGHNPNIVTTRIARLTYGDEICRTYDPQKHGTDKQRVEVHGSIERQTQIFKIFLKRGEVVSVNKSKTFTHYPVTVDQKAVSHEFYCTTKSDVGYVDEEGLELIGSWRTPLLGKGLDRKVETEVFCGRTELVVQTRQVGSGDKGWAQKCDFLSNKNI</sequence>
<dbReference type="STRING" id="283909.R7VF28"/>
<dbReference type="Pfam" id="PF00012">
    <property type="entry name" value="HSP70"/>
    <property type="match status" value="1"/>
</dbReference>
<reference evidence="6" key="1">
    <citation type="submission" date="2012-12" db="EMBL/GenBank/DDBJ databases">
        <authorList>
            <person name="Hellsten U."/>
            <person name="Grimwood J."/>
            <person name="Chapman J.A."/>
            <person name="Shapiro H."/>
            <person name="Aerts A."/>
            <person name="Otillar R.P."/>
            <person name="Terry A.Y."/>
            <person name="Boore J.L."/>
            <person name="Simakov O."/>
            <person name="Marletaz F."/>
            <person name="Cho S.-J."/>
            <person name="Edsinger-Gonzales E."/>
            <person name="Havlak P."/>
            <person name="Kuo D.-H."/>
            <person name="Larsson T."/>
            <person name="Lv J."/>
            <person name="Arendt D."/>
            <person name="Savage R."/>
            <person name="Osoegawa K."/>
            <person name="de Jong P."/>
            <person name="Lindberg D.R."/>
            <person name="Seaver E.C."/>
            <person name="Weisblat D.A."/>
            <person name="Putnam N.H."/>
            <person name="Grigoriev I.V."/>
            <person name="Rokhsar D.S."/>
        </authorList>
    </citation>
    <scope>NUCLEOTIDE SEQUENCE</scope>
    <source>
        <strain evidence="6">I ESC-2004</strain>
    </source>
</reference>
<evidence type="ECO:0000313" key="6">
    <source>
        <dbReference type="Proteomes" id="UP000014760"/>
    </source>
</evidence>
<gene>
    <name evidence="4" type="ORF">CAPTEDRAFT_210496</name>
</gene>
<dbReference type="EnsemblMetazoa" id="CapteT210496">
    <property type="protein sequence ID" value="CapteP210496"/>
    <property type="gene ID" value="CapteG210496"/>
</dbReference>
<dbReference type="OrthoDB" id="2963168at2759"/>
<evidence type="ECO:0000256" key="1">
    <source>
        <dbReference type="ARBA" id="ARBA00007381"/>
    </source>
</evidence>
<dbReference type="Proteomes" id="UP000014760">
    <property type="component" value="Unassembled WGS sequence"/>
</dbReference>
<keyword evidence="6" id="KW-1185">Reference proteome</keyword>